<proteinExistence type="predicted"/>
<accession>A0AAW9DS58</accession>
<feature type="transmembrane region" description="Helical" evidence="1">
    <location>
        <begin position="26"/>
        <end position="44"/>
    </location>
</feature>
<feature type="transmembrane region" description="Helical" evidence="1">
    <location>
        <begin position="50"/>
        <end position="69"/>
    </location>
</feature>
<gene>
    <name evidence="2" type="ORF">SIL87_13250</name>
</gene>
<feature type="transmembrane region" description="Helical" evidence="1">
    <location>
        <begin position="90"/>
        <end position="111"/>
    </location>
</feature>
<feature type="transmembrane region" description="Helical" evidence="1">
    <location>
        <begin position="147"/>
        <end position="164"/>
    </location>
</feature>
<evidence type="ECO:0000313" key="3">
    <source>
        <dbReference type="Proteomes" id="UP001279553"/>
    </source>
</evidence>
<reference evidence="2 3" key="1">
    <citation type="submission" date="2023-11" db="EMBL/GenBank/DDBJ databases">
        <title>MicrobeMod: A computational toolkit for identifying prokaryotic methylation and restriction-modification with nanopore sequencing.</title>
        <authorList>
            <person name="Crits-Christoph A."/>
            <person name="Kang S.C."/>
            <person name="Lee H."/>
            <person name="Ostrov N."/>
        </authorList>
    </citation>
    <scope>NUCLEOTIDE SEQUENCE [LARGE SCALE GENOMIC DNA]</scope>
    <source>
        <strain evidence="2 3">DSMZ 700</strain>
    </source>
</reference>
<organism evidence="2 3">
    <name type="scientific">Acidiphilium acidophilum</name>
    <name type="common">Thiobacillus acidophilus</name>
    <dbReference type="NCBI Taxonomy" id="76588"/>
    <lineage>
        <taxon>Bacteria</taxon>
        <taxon>Pseudomonadati</taxon>
        <taxon>Pseudomonadota</taxon>
        <taxon>Alphaproteobacteria</taxon>
        <taxon>Acetobacterales</taxon>
        <taxon>Acidocellaceae</taxon>
        <taxon>Acidiphilium</taxon>
    </lineage>
</organism>
<comment type="caution">
    <text evidence="2">The sequence shown here is derived from an EMBL/GenBank/DDBJ whole genome shotgun (WGS) entry which is preliminary data.</text>
</comment>
<dbReference type="Proteomes" id="UP001279553">
    <property type="component" value="Unassembled WGS sequence"/>
</dbReference>
<feature type="transmembrane region" description="Helical" evidence="1">
    <location>
        <begin position="123"/>
        <end position="142"/>
    </location>
</feature>
<keyword evidence="1" id="KW-0472">Membrane</keyword>
<sequence>MPLPIGARTNIDEEVARLKRGIARRLVYAGLADILLLWGGIMLLNDAVIVLAPRVGIVTLAVGIAGLFGTWGISRMRARSPAHADAAQKLFWCFAAFFGWIVLWQALGIPVRPGGLTRGAQNLGVLFQITFIMLGLLILGIWVGWELIVLGLGVPVIVIADYLLAPSGPFIGTAILTSGLALLSAGLWMRLTARDIRVDPLAVTR</sequence>
<keyword evidence="1" id="KW-0812">Transmembrane</keyword>
<evidence type="ECO:0000313" key="2">
    <source>
        <dbReference type="EMBL" id="MDX5931731.1"/>
    </source>
</evidence>
<evidence type="ECO:0000256" key="1">
    <source>
        <dbReference type="SAM" id="Phobius"/>
    </source>
</evidence>
<dbReference type="RefSeq" id="WP_319614627.1">
    <property type="nucleotide sequence ID" value="NZ_JAWXYB010000018.1"/>
</dbReference>
<name>A0AAW9DS58_ACIAO</name>
<dbReference type="AlphaFoldDB" id="A0AAW9DS58"/>
<keyword evidence="1" id="KW-1133">Transmembrane helix</keyword>
<dbReference type="EMBL" id="JAWXYB010000018">
    <property type="protein sequence ID" value="MDX5931731.1"/>
    <property type="molecule type" value="Genomic_DNA"/>
</dbReference>
<protein>
    <submittedName>
        <fullName evidence="2">Uncharacterized protein</fullName>
    </submittedName>
</protein>
<feature type="transmembrane region" description="Helical" evidence="1">
    <location>
        <begin position="170"/>
        <end position="189"/>
    </location>
</feature>
<keyword evidence="3" id="KW-1185">Reference proteome</keyword>